<name>A0ABR2ZKP1_9AGAR</name>
<reference evidence="2 3" key="1">
    <citation type="submission" date="2024-05" db="EMBL/GenBank/DDBJ databases">
        <title>A draft genome resource for the thread blight pathogen Marasmius tenuissimus strain MS-2.</title>
        <authorList>
            <person name="Yulfo-Soto G.E."/>
            <person name="Baruah I.K."/>
            <person name="Amoako-Attah I."/>
            <person name="Bukari Y."/>
            <person name="Meinhardt L.W."/>
            <person name="Bailey B.A."/>
            <person name="Cohen S.P."/>
        </authorList>
    </citation>
    <scope>NUCLEOTIDE SEQUENCE [LARGE SCALE GENOMIC DNA]</scope>
    <source>
        <strain evidence="2 3">MS-2</strain>
    </source>
</reference>
<feature type="region of interest" description="Disordered" evidence="1">
    <location>
        <begin position="1"/>
        <end position="92"/>
    </location>
</feature>
<accession>A0ABR2ZKP1</accession>
<organism evidence="2 3">
    <name type="scientific">Marasmius tenuissimus</name>
    <dbReference type="NCBI Taxonomy" id="585030"/>
    <lineage>
        <taxon>Eukaryota</taxon>
        <taxon>Fungi</taxon>
        <taxon>Dikarya</taxon>
        <taxon>Basidiomycota</taxon>
        <taxon>Agaricomycotina</taxon>
        <taxon>Agaricomycetes</taxon>
        <taxon>Agaricomycetidae</taxon>
        <taxon>Agaricales</taxon>
        <taxon>Marasmiineae</taxon>
        <taxon>Marasmiaceae</taxon>
        <taxon>Marasmius</taxon>
    </lineage>
</organism>
<evidence type="ECO:0000313" key="2">
    <source>
        <dbReference type="EMBL" id="KAL0062256.1"/>
    </source>
</evidence>
<sequence length="211" mass="24685">MPQPKLYFSCEEKKEARRKTSARHYEKHKEEIAFRRQMKRSEQARKKKQRKLEKYGGNSDLESNDTPHKSQGKLAVPGRSKQNQKPPINTPQLWAAKARQLKAKIDRIYGESKCYKIFLKSVIIQFIQDEKLERIDCLHTEFEHYCSDFDKFRLMTIECRGSSVEVEFIGNLRADTWLMLSGLTDIFGEAAMGVDRLALHSRKGRFSFQHG</sequence>
<feature type="compositionally biased region" description="Polar residues" evidence="1">
    <location>
        <begin position="80"/>
        <end position="92"/>
    </location>
</feature>
<protein>
    <submittedName>
        <fullName evidence="2">Uncharacterized protein</fullName>
    </submittedName>
</protein>
<comment type="caution">
    <text evidence="2">The sequence shown here is derived from an EMBL/GenBank/DDBJ whole genome shotgun (WGS) entry which is preliminary data.</text>
</comment>
<dbReference type="EMBL" id="JBBXMP010000110">
    <property type="protein sequence ID" value="KAL0062256.1"/>
    <property type="molecule type" value="Genomic_DNA"/>
</dbReference>
<gene>
    <name evidence="2" type="ORF">AAF712_010886</name>
</gene>
<evidence type="ECO:0000256" key="1">
    <source>
        <dbReference type="SAM" id="MobiDB-lite"/>
    </source>
</evidence>
<dbReference type="Proteomes" id="UP001437256">
    <property type="component" value="Unassembled WGS sequence"/>
</dbReference>
<feature type="compositionally biased region" description="Basic and acidic residues" evidence="1">
    <location>
        <begin position="23"/>
        <end position="44"/>
    </location>
</feature>
<proteinExistence type="predicted"/>
<keyword evidence="3" id="KW-1185">Reference proteome</keyword>
<evidence type="ECO:0000313" key="3">
    <source>
        <dbReference type="Proteomes" id="UP001437256"/>
    </source>
</evidence>